<name>A0A0P0WX23_ORYSJ</name>
<proteinExistence type="predicted"/>
<accession>A0A0P0WX23</accession>
<organism evidence="1 2">
    <name type="scientific">Oryza sativa subsp. japonica</name>
    <name type="common">Rice</name>
    <dbReference type="NCBI Taxonomy" id="39947"/>
    <lineage>
        <taxon>Eukaryota</taxon>
        <taxon>Viridiplantae</taxon>
        <taxon>Streptophyta</taxon>
        <taxon>Embryophyta</taxon>
        <taxon>Tracheophyta</taxon>
        <taxon>Spermatophyta</taxon>
        <taxon>Magnoliopsida</taxon>
        <taxon>Liliopsida</taxon>
        <taxon>Poales</taxon>
        <taxon>Poaceae</taxon>
        <taxon>BOP clade</taxon>
        <taxon>Oryzoideae</taxon>
        <taxon>Oryzeae</taxon>
        <taxon>Oryzinae</taxon>
        <taxon>Oryza</taxon>
        <taxon>Oryza sativa</taxon>
    </lineage>
</organism>
<dbReference type="InParanoid" id="A0A0P0WX23"/>
<dbReference type="PaxDb" id="39947-A0A0P0WX23"/>
<protein>
    <submittedName>
        <fullName evidence="1">Os06g0493950 protein</fullName>
    </submittedName>
</protein>
<reference evidence="1 2" key="2">
    <citation type="journal article" date="2013" name="Plant Cell Physiol.">
        <title>Rice Annotation Project Database (RAP-DB): an integrative and interactive database for rice genomics.</title>
        <authorList>
            <person name="Sakai H."/>
            <person name="Lee S.S."/>
            <person name="Tanaka T."/>
            <person name="Numa H."/>
            <person name="Kim J."/>
            <person name="Kawahara Y."/>
            <person name="Wakimoto H."/>
            <person name="Yang C.C."/>
            <person name="Iwamoto M."/>
            <person name="Abe T."/>
            <person name="Yamada Y."/>
            <person name="Muto A."/>
            <person name="Inokuchi H."/>
            <person name="Ikemura T."/>
            <person name="Matsumoto T."/>
            <person name="Sasaki T."/>
            <person name="Itoh T."/>
        </authorList>
    </citation>
    <scope>NUCLEOTIDE SEQUENCE [LARGE SCALE GENOMIC DNA]</scope>
    <source>
        <strain evidence="2">cv. Nipponbare</strain>
    </source>
</reference>
<dbReference type="AlphaFoldDB" id="A0A0P0WX23"/>
<evidence type="ECO:0000313" key="1">
    <source>
        <dbReference type="EMBL" id="BAS97878.1"/>
    </source>
</evidence>
<sequence length="101" mass="11643">MANQPQRIHVVQPLAVHLHPLRHVVLFHSCWWWWRRIGLLDLRRVSVLLSNVHLRYVPESEGDEGADERASERAGGDVILRFSAVVVGLMSTVKLRELFGR</sequence>
<reference evidence="2" key="1">
    <citation type="journal article" date="2005" name="Nature">
        <title>The map-based sequence of the rice genome.</title>
        <authorList>
            <consortium name="International rice genome sequencing project (IRGSP)"/>
            <person name="Matsumoto T."/>
            <person name="Wu J."/>
            <person name="Kanamori H."/>
            <person name="Katayose Y."/>
            <person name="Fujisawa M."/>
            <person name="Namiki N."/>
            <person name="Mizuno H."/>
            <person name="Yamamoto K."/>
            <person name="Antonio B.A."/>
            <person name="Baba T."/>
            <person name="Sakata K."/>
            <person name="Nagamura Y."/>
            <person name="Aoki H."/>
            <person name="Arikawa K."/>
            <person name="Arita K."/>
            <person name="Bito T."/>
            <person name="Chiden Y."/>
            <person name="Fujitsuka N."/>
            <person name="Fukunaka R."/>
            <person name="Hamada M."/>
            <person name="Harada C."/>
            <person name="Hayashi A."/>
            <person name="Hijishita S."/>
            <person name="Honda M."/>
            <person name="Hosokawa S."/>
            <person name="Ichikawa Y."/>
            <person name="Idonuma A."/>
            <person name="Iijima M."/>
            <person name="Ikeda M."/>
            <person name="Ikeno M."/>
            <person name="Ito K."/>
            <person name="Ito S."/>
            <person name="Ito T."/>
            <person name="Ito Y."/>
            <person name="Ito Y."/>
            <person name="Iwabuchi A."/>
            <person name="Kamiya K."/>
            <person name="Karasawa W."/>
            <person name="Kurita K."/>
            <person name="Katagiri S."/>
            <person name="Kikuta A."/>
            <person name="Kobayashi H."/>
            <person name="Kobayashi N."/>
            <person name="Machita K."/>
            <person name="Maehara T."/>
            <person name="Masukawa M."/>
            <person name="Mizubayashi T."/>
            <person name="Mukai Y."/>
            <person name="Nagasaki H."/>
            <person name="Nagata Y."/>
            <person name="Naito S."/>
            <person name="Nakashima M."/>
            <person name="Nakama Y."/>
            <person name="Nakamichi Y."/>
            <person name="Nakamura M."/>
            <person name="Meguro A."/>
            <person name="Negishi M."/>
            <person name="Ohta I."/>
            <person name="Ohta T."/>
            <person name="Okamoto M."/>
            <person name="Ono N."/>
            <person name="Saji S."/>
            <person name="Sakaguchi M."/>
            <person name="Sakai K."/>
            <person name="Shibata M."/>
            <person name="Shimokawa T."/>
            <person name="Song J."/>
            <person name="Takazaki Y."/>
            <person name="Terasawa K."/>
            <person name="Tsugane M."/>
            <person name="Tsuji K."/>
            <person name="Ueda S."/>
            <person name="Waki K."/>
            <person name="Yamagata H."/>
            <person name="Yamamoto M."/>
            <person name="Yamamoto S."/>
            <person name="Yamane H."/>
            <person name="Yoshiki S."/>
            <person name="Yoshihara R."/>
            <person name="Yukawa K."/>
            <person name="Zhong H."/>
            <person name="Yano M."/>
            <person name="Yuan Q."/>
            <person name="Ouyang S."/>
            <person name="Liu J."/>
            <person name="Jones K.M."/>
            <person name="Gansberger K."/>
            <person name="Moffat K."/>
            <person name="Hill J."/>
            <person name="Bera J."/>
            <person name="Fadrosh D."/>
            <person name="Jin S."/>
            <person name="Johri S."/>
            <person name="Kim M."/>
            <person name="Overton L."/>
            <person name="Reardon M."/>
            <person name="Tsitrin T."/>
            <person name="Vuong H."/>
            <person name="Weaver B."/>
            <person name="Ciecko A."/>
            <person name="Tallon L."/>
            <person name="Jackson J."/>
            <person name="Pai G."/>
            <person name="Aken S.V."/>
            <person name="Utterback T."/>
            <person name="Reidmuller S."/>
            <person name="Feldblyum T."/>
            <person name="Hsiao J."/>
            <person name="Zismann V."/>
            <person name="Iobst S."/>
            <person name="de Vazeille A.R."/>
            <person name="Buell C.R."/>
            <person name="Ying K."/>
            <person name="Li Y."/>
            <person name="Lu T."/>
            <person name="Huang Y."/>
            <person name="Zhao Q."/>
            <person name="Feng Q."/>
            <person name="Zhang L."/>
            <person name="Zhu J."/>
            <person name="Weng Q."/>
            <person name="Mu J."/>
            <person name="Lu Y."/>
            <person name="Fan D."/>
            <person name="Liu Y."/>
            <person name="Guan J."/>
            <person name="Zhang Y."/>
            <person name="Yu S."/>
            <person name="Liu X."/>
            <person name="Zhang Y."/>
            <person name="Hong G."/>
            <person name="Han B."/>
            <person name="Choisne N."/>
            <person name="Demange N."/>
            <person name="Orjeda G."/>
            <person name="Samain S."/>
            <person name="Cattolico L."/>
            <person name="Pelletier E."/>
            <person name="Couloux A."/>
            <person name="Segurens B."/>
            <person name="Wincker P."/>
            <person name="D'Hont A."/>
            <person name="Scarpelli C."/>
            <person name="Weissenbach J."/>
            <person name="Salanoubat M."/>
            <person name="Quetier F."/>
            <person name="Yu Y."/>
            <person name="Kim H.R."/>
            <person name="Rambo T."/>
            <person name="Currie J."/>
            <person name="Collura K."/>
            <person name="Luo M."/>
            <person name="Yang T."/>
            <person name="Ammiraju J.S.S."/>
            <person name="Engler F."/>
            <person name="Soderlund C."/>
            <person name="Wing R.A."/>
            <person name="Palmer L.E."/>
            <person name="de la Bastide M."/>
            <person name="Spiegel L."/>
            <person name="Nascimento L."/>
            <person name="Zutavern T."/>
            <person name="O'Shaughnessy A."/>
            <person name="Dike S."/>
            <person name="Dedhia N."/>
            <person name="Preston R."/>
            <person name="Balija V."/>
            <person name="McCombie W.R."/>
            <person name="Chow T."/>
            <person name="Chen H."/>
            <person name="Chung M."/>
            <person name="Chen C."/>
            <person name="Shaw J."/>
            <person name="Wu H."/>
            <person name="Hsiao K."/>
            <person name="Chao Y."/>
            <person name="Chu M."/>
            <person name="Cheng C."/>
            <person name="Hour A."/>
            <person name="Lee P."/>
            <person name="Lin S."/>
            <person name="Lin Y."/>
            <person name="Liou J."/>
            <person name="Liu S."/>
            <person name="Hsing Y."/>
            <person name="Raghuvanshi S."/>
            <person name="Mohanty A."/>
            <person name="Bharti A.K."/>
            <person name="Gaur A."/>
            <person name="Gupta V."/>
            <person name="Kumar D."/>
            <person name="Ravi V."/>
            <person name="Vij S."/>
            <person name="Kapur A."/>
            <person name="Khurana P."/>
            <person name="Khurana P."/>
            <person name="Khurana J.P."/>
            <person name="Tyagi A.K."/>
            <person name="Gaikwad K."/>
            <person name="Singh A."/>
            <person name="Dalal V."/>
            <person name="Srivastava S."/>
            <person name="Dixit A."/>
            <person name="Pal A.K."/>
            <person name="Ghazi I.A."/>
            <person name="Yadav M."/>
            <person name="Pandit A."/>
            <person name="Bhargava A."/>
            <person name="Sureshbabu K."/>
            <person name="Batra K."/>
            <person name="Sharma T.R."/>
            <person name="Mohapatra T."/>
            <person name="Singh N.K."/>
            <person name="Messing J."/>
            <person name="Nelson A.B."/>
            <person name="Fuks G."/>
            <person name="Kavchok S."/>
            <person name="Keizer G."/>
            <person name="Linton E."/>
            <person name="Llaca V."/>
            <person name="Song R."/>
            <person name="Tanyolac B."/>
            <person name="Young S."/>
            <person name="Ho-Il K."/>
            <person name="Hahn J.H."/>
            <person name="Sangsakoo G."/>
            <person name="Vanavichit A."/>
            <person name="de Mattos Luiz.A.T."/>
            <person name="Zimmer P.D."/>
            <person name="Malone G."/>
            <person name="Dellagostin O."/>
            <person name="de Oliveira A.C."/>
            <person name="Bevan M."/>
            <person name="Bancroft I."/>
            <person name="Minx P."/>
            <person name="Cordum H."/>
            <person name="Wilson R."/>
            <person name="Cheng Z."/>
            <person name="Jin W."/>
            <person name="Jiang J."/>
            <person name="Leong S.A."/>
            <person name="Iwama H."/>
            <person name="Gojobori T."/>
            <person name="Itoh T."/>
            <person name="Niimura Y."/>
            <person name="Fujii Y."/>
            <person name="Habara T."/>
            <person name="Sakai H."/>
            <person name="Sato Y."/>
            <person name="Wilson G."/>
            <person name="Kumar K."/>
            <person name="McCouch S."/>
            <person name="Juretic N."/>
            <person name="Hoen D."/>
            <person name="Wright S."/>
            <person name="Bruskiewich R."/>
            <person name="Bureau T."/>
            <person name="Miyao A."/>
            <person name="Hirochika H."/>
            <person name="Nishikawa T."/>
            <person name="Kadowaki K."/>
            <person name="Sugiura M."/>
            <person name="Burr B."/>
            <person name="Sasaki T."/>
        </authorList>
    </citation>
    <scope>NUCLEOTIDE SEQUENCE [LARGE SCALE GENOMIC DNA]</scope>
    <source>
        <strain evidence="2">cv. Nipponbare</strain>
    </source>
</reference>
<keyword evidence="2" id="KW-1185">Reference proteome</keyword>
<dbReference type="Proteomes" id="UP000059680">
    <property type="component" value="Chromosome 6"/>
</dbReference>
<dbReference type="EMBL" id="AP014962">
    <property type="protein sequence ID" value="BAS97878.1"/>
    <property type="molecule type" value="Genomic_DNA"/>
</dbReference>
<gene>
    <name evidence="1" type="ordered locus">Os06g0493950</name>
    <name evidence="1" type="ORF">OSNPB_060493950</name>
</gene>
<evidence type="ECO:0000313" key="2">
    <source>
        <dbReference type="Proteomes" id="UP000059680"/>
    </source>
</evidence>
<reference evidence="1 2" key="3">
    <citation type="journal article" date="2013" name="Rice">
        <title>Improvement of the Oryza sativa Nipponbare reference genome using next generation sequence and optical map data.</title>
        <authorList>
            <person name="Kawahara Y."/>
            <person name="de la Bastide M."/>
            <person name="Hamilton J.P."/>
            <person name="Kanamori H."/>
            <person name="McCombie W.R."/>
            <person name="Ouyang S."/>
            <person name="Schwartz D.C."/>
            <person name="Tanaka T."/>
            <person name="Wu J."/>
            <person name="Zhou S."/>
            <person name="Childs K.L."/>
            <person name="Davidson R.M."/>
            <person name="Lin H."/>
            <person name="Quesada-Ocampo L."/>
            <person name="Vaillancourt B."/>
            <person name="Sakai H."/>
            <person name="Lee S.S."/>
            <person name="Kim J."/>
            <person name="Numa H."/>
            <person name="Itoh T."/>
            <person name="Buell C.R."/>
            <person name="Matsumoto T."/>
        </authorList>
    </citation>
    <scope>NUCLEOTIDE SEQUENCE [LARGE SCALE GENOMIC DNA]</scope>
    <source>
        <strain evidence="2">cv. Nipponbare</strain>
    </source>
</reference>